<dbReference type="AlphaFoldDB" id="A0A4C1XQR8"/>
<dbReference type="InterPro" id="IPR035925">
    <property type="entry name" value="BSD_dom_sf"/>
</dbReference>
<dbReference type="InterPro" id="IPR051494">
    <property type="entry name" value="BSD_domain-containing"/>
</dbReference>
<dbReference type="PROSITE" id="PS50858">
    <property type="entry name" value="BSD"/>
    <property type="match status" value="1"/>
</dbReference>
<evidence type="ECO:0000313" key="4">
    <source>
        <dbReference type="Proteomes" id="UP000299102"/>
    </source>
</evidence>
<dbReference type="PANTHER" id="PTHR16019:SF5">
    <property type="entry name" value="BSD DOMAIN-CONTAINING PROTEIN 1"/>
    <property type="match status" value="1"/>
</dbReference>
<dbReference type="Pfam" id="PF03909">
    <property type="entry name" value="BSD"/>
    <property type="match status" value="1"/>
</dbReference>
<evidence type="ECO:0000256" key="1">
    <source>
        <dbReference type="SAM" id="MobiDB-lite"/>
    </source>
</evidence>
<name>A0A4C1XQR8_EUMVA</name>
<feature type="compositionally biased region" description="Low complexity" evidence="1">
    <location>
        <begin position="358"/>
        <end position="369"/>
    </location>
</feature>
<evidence type="ECO:0000259" key="2">
    <source>
        <dbReference type="PROSITE" id="PS50858"/>
    </source>
</evidence>
<organism evidence="3 4">
    <name type="scientific">Eumeta variegata</name>
    <name type="common">Bagworm moth</name>
    <name type="synonym">Eumeta japonica</name>
    <dbReference type="NCBI Taxonomy" id="151549"/>
    <lineage>
        <taxon>Eukaryota</taxon>
        <taxon>Metazoa</taxon>
        <taxon>Ecdysozoa</taxon>
        <taxon>Arthropoda</taxon>
        <taxon>Hexapoda</taxon>
        <taxon>Insecta</taxon>
        <taxon>Pterygota</taxon>
        <taxon>Neoptera</taxon>
        <taxon>Endopterygota</taxon>
        <taxon>Lepidoptera</taxon>
        <taxon>Glossata</taxon>
        <taxon>Ditrysia</taxon>
        <taxon>Tineoidea</taxon>
        <taxon>Psychidae</taxon>
        <taxon>Oiketicinae</taxon>
        <taxon>Eumeta</taxon>
    </lineage>
</organism>
<feature type="compositionally biased region" description="Low complexity" evidence="1">
    <location>
        <begin position="297"/>
        <end position="306"/>
    </location>
</feature>
<dbReference type="Proteomes" id="UP000299102">
    <property type="component" value="Unassembled WGS sequence"/>
</dbReference>
<proteinExistence type="predicted"/>
<accession>A0A4C1XQR8</accession>
<dbReference type="SUPFAM" id="SSF140383">
    <property type="entry name" value="BSD domain-like"/>
    <property type="match status" value="1"/>
</dbReference>
<feature type="region of interest" description="Disordered" evidence="1">
    <location>
        <begin position="61"/>
        <end position="83"/>
    </location>
</feature>
<feature type="region of interest" description="Disordered" evidence="1">
    <location>
        <begin position="1"/>
        <end position="32"/>
    </location>
</feature>
<keyword evidence="4" id="KW-1185">Reference proteome</keyword>
<dbReference type="PANTHER" id="PTHR16019">
    <property type="entry name" value="SYNAPSE-ASSOCIATED PROTEIN"/>
    <property type="match status" value="1"/>
</dbReference>
<feature type="compositionally biased region" description="Basic and acidic residues" evidence="1">
    <location>
        <begin position="422"/>
        <end position="436"/>
    </location>
</feature>
<feature type="region of interest" description="Disordered" evidence="1">
    <location>
        <begin position="352"/>
        <end position="436"/>
    </location>
</feature>
<dbReference type="GO" id="GO:0005737">
    <property type="term" value="C:cytoplasm"/>
    <property type="evidence" value="ECO:0007669"/>
    <property type="project" value="TreeGrafter"/>
</dbReference>
<gene>
    <name evidence="3" type="primary">bsdc1</name>
    <name evidence="3" type="ORF">EVAR_85116_1</name>
</gene>
<reference evidence="3 4" key="1">
    <citation type="journal article" date="2019" name="Commun. Biol.">
        <title>The bagworm genome reveals a unique fibroin gene that provides high tensile strength.</title>
        <authorList>
            <person name="Kono N."/>
            <person name="Nakamura H."/>
            <person name="Ohtoshi R."/>
            <person name="Tomita M."/>
            <person name="Numata K."/>
            <person name="Arakawa K."/>
        </authorList>
    </citation>
    <scope>NUCLEOTIDE SEQUENCE [LARGE SCALE GENOMIC DNA]</scope>
</reference>
<dbReference type="STRING" id="151549.A0A4C1XQR8"/>
<feature type="region of interest" description="Disordered" evidence="1">
    <location>
        <begin position="286"/>
        <end position="309"/>
    </location>
</feature>
<dbReference type="SMART" id="SM00751">
    <property type="entry name" value="BSD"/>
    <property type="match status" value="1"/>
</dbReference>
<feature type="domain" description="BSD" evidence="2">
    <location>
        <begin position="227"/>
        <end position="262"/>
    </location>
</feature>
<sequence length="436" mass="48502">MRPGQGPGSTARSGRMSDFSEGICGDRGGHRCPNSEGELLRALKRRRGLLNVFQFLRWGGERPTDVSSTEPTNKSEEPKSSGGWWDSWLSSAKTKSAEVYSMVKKDLDEIGTAVKCEASHVFNTTSNVIGKTLKLDEPESPANVMKKSFSTFIGQVSTVLNPEPDDEDDTEVILSSGDTTMLSTYKKELEALQRVDATFIVPACSAEFDAWRSTLEGDAWSTAAKKLRASPLLKAQYERLVPDAVSHEDFWERYMFRVALLQDRLAAAARSQPALPATEDPVLAHLPIQTSPKKTISPDVTDSPVSSDDKDVAWEHEDFTDDVELTEEQQTLLLEEYEKEITQKKKQTIGTNTKDVVNNNANSNKSKAAQTKQNVKNKETQSKKITTPKKAKADECGNNLVEDYFADNDTQKDDASANSDESWEKEFEIDDIERKT</sequence>
<evidence type="ECO:0000313" key="3">
    <source>
        <dbReference type="EMBL" id="GBP65848.1"/>
    </source>
</evidence>
<comment type="caution">
    <text evidence="3">The sequence shown here is derived from an EMBL/GenBank/DDBJ whole genome shotgun (WGS) entry which is preliminary data.</text>
</comment>
<dbReference type="OrthoDB" id="73788at2759"/>
<dbReference type="InterPro" id="IPR005607">
    <property type="entry name" value="BSD_dom"/>
</dbReference>
<dbReference type="Gene3D" id="1.10.3970.10">
    <property type="entry name" value="BSD domain"/>
    <property type="match status" value="1"/>
</dbReference>
<protein>
    <submittedName>
        <fullName evidence="3">BSD domain-containing protein 1</fullName>
    </submittedName>
</protein>
<dbReference type="EMBL" id="BGZK01000941">
    <property type="protein sequence ID" value="GBP65848.1"/>
    <property type="molecule type" value="Genomic_DNA"/>
</dbReference>